<feature type="compositionally biased region" description="Acidic residues" evidence="1">
    <location>
        <begin position="263"/>
        <end position="272"/>
    </location>
</feature>
<feature type="domain" description="Reverse transcriptase" evidence="2">
    <location>
        <begin position="1"/>
        <end position="82"/>
    </location>
</feature>
<feature type="region of interest" description="Disordered" evidence="1">
    <location>
        <begin position="263"/>
        <end position="287"/>
    </location>
</feature>
<dbReference type="FunFam" id="3.30.70.270:FF:000003">
    <property type="entry name" value="Transposon Ty3-G Gag-Pol polyprotein"/>
    <property type="match status" value="1"/>
</dbReference>
<dbReference type="InterPro" id="IPR000477">
    <property type="entry name" value="RT_dom"/>
</dbReference>
<protein>
    <recommendedName>
        <fullName evidence="2">Reverse transcriptase domain-containing protein</fullName>
    </recommendedName>
</protein>
<comment type="caution">
    <text evidence="3">The sequence shown here is derived from an EMBL/GenBank/DDBJ whole genome shotgun (WGS) entry which is preliminary data.</text>
</comment>
<organism evidence="3 4">
    <name type="scientific">Trifolium medium</name>
    <dbReference type="NCBI Taxonomy" id="97028"/>
    <lineage>
        <taxon>Eukaryota</taxon>
        <taxon>Viridiplantae</taxon>
        <taxon>Streptophyta</taxon>
        <taxon>Embryophyta</taxon>
        <taxon>Tracheophyta</taxon>
        <taxon>Spermatophyta</taxon>
        <taxon>Magnoliopsida</taxon>
        <taxon>eudicotyledons</taxon>
        <taxon>Gunneridae</taxon>
        <taxon>Pentapetalae</taxon>
        <taxon>rosids</taxon>
        <taxon>fabids</taxon>
        <taxon>Fabales</taxon>
        <taxon>Fabaceae</taxon>
        <taxon>Papilionoideae</taxon>
        <taxon>50 kb inversion clade</taxon>
        <taxon>NPAAA clade</taxon>
        <taxon>Hologalegina</taxon>
        <taxon>IRL clade</taxon>
        <taxon>Trifolieae</taxon>
        <taxon>Trifolium</taxon>
    </lineage>
</organism>
<evidence type="ECO:0000313" key="4">
    <source>
        <dbReference type="Proteomes" id="UP000265520"/>
    </source>
</evidence>
<accession>A0A392N3Z3</accession>
<dbReference type="Proteomes" id="UP000265520">
    <property type="component" value="Unassembled WGS sequence"/>
</dbReference>
<dbReference type="InterPro" id="IPR043128">
    <property type="entry name" value="Rev_trsase/Diguanyl_cyclase"/>
</dbReference>
<dbReference type="Pfam" id="PF00078">
    <property type="entry name" value="RVT_1"/>
    <property type="match status" value="1"/>
</dbReference>
<name>A0A392N3Z3_9FABA</name>
<dbReference type="CDD" id="cd01647">
    <property type="entry name" value="RT_LTR"/>
    <property type="match status" value="1"/>
</dbReference>
<dbReference type="Gene3D" id="3.30.70.270">
    <property type="match status" value="2"/>
</dbReference>
<dbReference type="AlphaFoldDB" id="A0A392N3Z3"/>
<keyword evidence="4" id="KW-1185">Reference proteome</keyword>
<dbReference type="PROSITE" id="PS50878">
    <property type="entry name" value="RT_POL"/>
    <property type="match status" value="1"/>
</dbReference>
<dbReference type="SUPFAM" id="SSF56672">
    <property type="entry name" value="DNA/RNA polymerases"/>
    <property type="match status" value="1"/>
</dbReference>
<dbReference type="InterPro" id="IPR051320">
    <property type="entry name" value="Viral_Replic_Matur_Polypro"/>
</dbReference>
<reference evidence="3 4" key="1">
    <citation type="journal article" date="2018" name="Front. Plant Sci.">
        <title>Red Clover (Trifolium pratense) and Zigzag Clover (T. medium) - A Picture of Genomic Similarities and Differences.</title>
        <authorList>
            <person name="Dluhosova J."/>
            <person name="Istvanek J."/>
            <person name="Nedelnik J."/>
            <person name="Repkova J."/>
        </authorList>
    </citation>
    <scope>NUCLEOTIDE SEQUENCE [LARGE SCALE GENOMIC DNA]</scope>
    <source>
        <strain evidence="4">cv. 10/8</strain>
        <tissue evidence="3">Leaf</tissue>
    </source>
</reference>
<sequence length="301" mass="34430">MPFGLTNAPSTFQSAMNDAFRPFLRRFVTVFFDDILVYSKSTQEHVFHLQQVLQCLEDKEFFAKGSKCQFFQTSVEYLGHLVSSEGVRADPSKVSAMNSWPKPKNLKQLRGFLGLTGYYRRFVANYATIAAPLTELLKKDNFVWSEKANNAFELLKHAMTVTPVLRLPEASIANRPLLHPIAILAGRFCMKQGLPRKQVLVQWSHSQPEDATWEDLSSFVDLYGIPDLEDKVNFEEGSSDSFDQDEVPLDTGPIQQLVKEWADTEPIEEETEQQASTTDKLEPRRRNKPAWTRDFIMAMLK</sequence>
<evidence type="ECO:0000313" key="3">
    <source>
        <dbReference type="EMBL" id="MCH94441.1"/>
    </source>
</evidence>
<evidence type="ECO:0000256" key="1">
    <source>
        <dbReference type="SAM" id="MobiDB-lite"/>
    </source>
</evidence>
<dbReference type="FunFam" id="3.30.70.270:FF:000020">
    <property type="entry name" value="Transposon Tf2-6 polyprotein-like Protein"/>
    <property type="match status" value="1"/>
</dbReference>
<evidence type="ECO:0000259" key="2">
    <source>
        <dbReference type="PROSITE" id="PS50878"/>
    </source>
</evidence>
<dbReference type="PANTHER" id="PTHR33064">
    <property type="entry name" value="POL PROTEIN"/>
    <property type="match status" value="1"/>
</dbReference>
<dbReference type="PANTHER" id="PTHR33064:SF37">
    <property type="entry name" value="RIBONUCLEASE H"/>
    <property type="match status" value="1"/>
</dbReference>
<dbReference type="EMBL" id="LXQA010027336">
    <property type="protein sequence ID" value="MCH94441.1"/>
    <property type="molecule type" value="Genomic_DNA"/>
</dbReference>
<proteinExistence type="predicted"/>
<dbReference type="InterPro" id="IPR043502">
    <property type="entry name" value="DNA/RNA_pol_sf"/>
</dbReference>